<dbReference type="InterPro" id="IPR002328">
    <property type="entry name" value="ADH_Zn_CS"/>
</dbReference>
<dbReference type="Gene3D" id="3.90.180.10">
    <property type="entry name" value="Medium-chain alcohol dehydrogenases, catalytic domain"/>
    <property type="match status" value="1"/>
</dbReference>
<keyword evidence="7" id="KW-0560">Oxidoreductase</keyword>
<evidence type="ECO:0000259" key="12">
    <source>
        <dbReference type="SMART" id="SM00829"/>
    </source>
</evidence>
<evidence type="ECO:0000256" key="11">
    <source>
        <dbReference type="RuleBase" id="RU361277"/>
    </source>
</evidence>
<dbReference type="SMART" id="SM00829">
    <property type="entry name" value="PKS_ER"/>
    <property type="match status" value="1"/>
</dbReference>
<comment type="cofactor">
    <cofactor evidence="1 11">
        <name>Zn(2+)</name>
        <dbReference type="ChEBI" id="CHEBI:29105"/>
    </cofactor>
</comment>
<dbReference type="Gene3D" id="3.40.50.720">
    <property type="entry name" value="NAD(P)-binding Rossmann-like Domain"/>
    <property type="match status" value="1"/>
</dbReference>
<evidence type="ECO:0000256" key="9">
    <source>
        <dbReference type="ARBA" id="ARBA00049164"/>
    </source>
</evidence>
<dbReference type="InterPro" id="IPR036291">
    <property type="entry name" value="NAD(P)-bd_dom_sf"/>
</dbReference>
<keyword evidence="5 11" id="KW-0479">Metal-binding</keyword>
<evidence type="ECO:0000313" key="13">
    <source>
        <dbReference type="EMBL" id="TXI51674.1"/>
    </source>
</evidence>
<dbReference type="Proteomes" id="UP000321797">
    <property type="component" value="Unassembled WGS sequence"/>
</dbReference>
<dbReference type="AlphaFoldDB" id="A0A5C7XRB3"/>
<feature type="domain" description="Enoyl reductase (ER)" evidence="12">
    <location>
        <begin position="11"/>
        <end position="335"/>
    </location>
</feature>
<protein>
    <recommendedName>
        <fullName evidence="4">Alcohol dehydrogenase</fullName>
        <ecNumber evidence="3">1.1.1.1</ecNumber>
    </recommendedName>
</protein>
<dbReference type="EMBL" id="SSGD01000144">
    <property type="protein sequence ID" value="TXI51674.1"/>
    <property type="molecule type" value="Genomic_DNA"/>
</dbReference>
<evidence type="ECO:0000313" key="14">
    <source>
        <dbReference type="Proteomes" id="UP000321797"/>
    </source>
</evidence>
<evidence type="ECO:0000256" key="5">
    <source>
        <dbReference type="ARBA" id="ARBA00022723"/>
    </source>
</evidence>
<keyword evidence="6 11" id="KW-0862">Zinc</keyword>
<dbReference type="GO" id="GO:0004022">
    <property type="term" value="F:alcohol dehydrogenase (NAD+) activity"/>
    <property type="evidence" value="ECO:0007669"/>
    <property type="project" value="UniProtKB-EC"/>
</dbReference>
<dbReference type="RefSeq" id="WP_149773386.1">
    <property type="nucleotide sequence ID" value="NZ_SSGD01000144.1"/>
</dbReference>
<dbReference type="PANTHER" id="PTHR42940">
    <property type="entry name" value="ALCOHOL DEHYDROGENASE 1-RELATED"/>
    <property type="match status" value="1"/>
</dbReference>
<comment type="catalytic activity">
    <reaction evidence="9">
        <text>a secondary alcohol + NAD(+) = a ketone + NADH + H(+)</text>
        <dbReference type="Rhea" id="RHEA:10740"/>
        <dbReference type="ChEBI" id="CHEBI:15378"/>
        <dbReference type="ChEBI" id="CHEBI:17087"/>
        <dbReference type="ChEBI" id="CHEBI:35681"/>
        <dbReference type="ChEBI" id="CHEBI:57540"/>
        <dbReference type="ChEBI" id="CHEBI:57945"/>
        <dbReference type="EC" id="1.1.1.1"/>
    </reaction>
</comment>
<dbReference type="EC" id="1.1.1.1" evidence="3"/>
<dbReference type="Pfam" id="PF00107">
    <property type="entry name" value="ADH_zinc_N"/>
    <property type="match status" value="1"/>
</dbReference>
<evidence type="ECO:0000256" key="2">
    <source>
        <dbReference type="ARBA" id="ARBA00008072"/>
    </source>
</evidence>
<dbReference type="InterPro" id="IPR013154">
    <property type="entry name" value="ADH-like_N"/>
</dbReference>
<evidence type="ECO:0000256" key="7">
    <source>
        <dbReference type="ARBA" id="ARBA00023002"/>
    </source>
</evidence>
<dbReference type="InterPro" id="IPR011032">
    <property type="entry name" value="GroES-like_sf"/>
</dbReference>
<dbReference type="InterPro" id="IPR013149">
    <property type="entry name" value="ADH-like_C"/>
</dbReference>
<name>A0A5C7XRB3_9MYCO</name>
<dbReference type="GO" id="GO:0005737">
    <property type="term" value="C:cytoplasm"/>
    <property type="evidence" value="ECO:0007669"/>
    <property type="project" value="TreeGrafter"/>
</dbReference>
<evidence type="ECO:0000256" key="1">
    <source>
        <dbReference type="ARBA" id="ARBA00001947"/>
    </source>
</evidence>
<gene>
    <name evidence="13" type="ORF">E6Q54_20160</name>
</gene>
<comment type="similarity">
    <text evidence="2 11">Belongs to the zinc-containing alcohol dehydrogenase family.</text>
</comment>
<keyword evidence="8" id="KW-0520">NAD</keyword>
<proteinExistence type="inferred from homology"/>
<evidence type="ECO:0000256" key="3">
    <source>
        <dbReference type="ARBA" id="ARBA00013190"/>
    </source>
</evidence>
<dbReference type="PANTHER" id="PTHR42940:SF7">
    <property type="entry name" value="ALCOHOL DEHYDROGENASE-LIKE N-TERMINAL DOMAIN-CONTAINING PROTEIN"/>
    <property type="match status" value="1"/>
</dbReference>
<evidence type="ECO:0000256" key="6">
    <source>
        <dbReference type="ARBA" id="ARBA00022833"/>
    </source>
</evidence>
<dbReference type="Pfam" id="PF08240">
    <property type="entry name" value="ADH_N"/>
    <property type="match status" value="1"/>
</dbReference>
<evidence type="ECO:0000256" key="4">
    <source>
        <dbReference type="ARBA" id="ARBA00016352"/>
    </source>
</evidence>
<dbReference type="PROSITE" id="PS00059">
    <property type="entry name" value="ADH_ZINC"/>
    <property type="match status" value="1"/>
</dbReference>
<dbReference type="FunFam" id="3.40.50.720:FF:000039">
    <property type="entry name" value="Alcohol dehydrogenase AdhP"/>
    <property type="match status" value="1"/>
</dbReference>
<comment type="catalytic activity">
    <reaction evidence="10">
        <text>a primary alcohol + NAD(+) = an aldehyde + NADH + H(+)</text>
        <dbReference type="Rhea" id="RHEA:10736"/>
        <dbReference type="ChEBI" id="CHEBI:15378"/>
        <dbReference type="ChEBI" id="CHEBI:15734"/>
        <dbReference type="ChEBI" id="CHEBI:17478"/>
        <dbReference type="ChEBI" id="CHEBI:57540"/>
        <dbReference type="ChEBI" id="CHEBI:57945"/>
        <dbReference type="EC" id="1.1.1.1"/>
    </reaction>
</comment>
<reference evidence="13 14" key="1">
    <citation type="submission" date="2018-09" db="EMBL/GenBank/DDBJ databases">
        <title>Metagenome Assembled Genomes from an Advanced Water Purification Facility.</title>
        <authorList>
            <person name="Stamps B.W."/>
            <person name="Spear J.R."/>
        </authorList>
    </citation>
    <scope>NUCLEOTIDE SEQUENCE [LARGE SCALE GENOMIC DNA]</scope>
    <source>
        <strain evidence="13">Bin_29_2</strain>
    </source>
</reference>
<evidence type="ECO:0000256" key="10">
    <source>
        <dbReference type="ARBA" id="ARBA00049243"/>
    </source>
</evidence>
<comment type="caution">
    <text evidence="13">The sequence shown here is derived from an EMBL/GenBank/DDBJ whole genome shotgun (WGS) entry which is preliminary data.</text>
</comment>
<accession>A0A5C7XRB3</accession>
<evidence type="ECO:0000256" key="8">
    <source>
        <dbReference type="ARBA" id="ARBA00023027"/>
    </source>
</evidence>
<dbReference type="InterPro" id="IPR020843">
    <property type="entry name" value="ER"/>
</dbReference>
<dbReference type="SUPFAM" id="SSF50129">
    <property type="entry name" value="GroES-like"/>
    <property type="match status" value="1"/>
</dbReference>
<dbReference type="SUPFAM" id="SSF51735">
    <property type="entry name" value="NAD(P)-binding Rossmann-fold domains"/>
    <property type="match status" value="1"/>
</dbReference>
<dbReference type="GO" id="GO:0008270">
    <property type="term" value="F:zinc ion binding"/>
    <property type="evidence" value="ECO:0007669"/>
    <property type="project" value="InterPro"/>
</dbReference>
<organism evidence="13 14">
    <name type="scientific">Mycolicibacter arupensis</name>
    <dbReference type="NCBI Taxonomy" id="342002"/>
    <lineage>
        <taxon>Bacteria</taxon>
        <taxon>Bacillati</taxon>
        <taxon>Actinomycetota</taxon>
        <taxon>Actinomycetes</taxon>
        <taxon>Mycobacteriales</taxon>
        <taxon>Mycobacteriaceae</taxon>
        <taxon>Mycolicibacter</taxon>
    </lineage>
</organism>
<sequence length="340" mass="35702">MASYRAYQVTGQREFSLVERELHEPGHDQVRIRTLACGVCHSDVLAVEGQRPDPTRPVVPGHEIVGVIDAVGVNVDHRWHIGDRVGLGFLGGQCNQCNSCRRGDFVNCEDQPQPGTTEDGGYAEIVYARPSGLVRIPEGFDALTAAPLLCAGVTVFNALQAGQAPPNTLIAVQGIGGLGHLGIQYAKKMGYRVAAVARGTEKASLTATLGADHYVDSSAEDPGAALTALGGASAIIATAASGASMAGLVAGLRPRGRLIVVGASPDPMPVQTSDLIFGGRSIIGSLTGSAIENEDNLAFSLTHQIAPMIEPLPFDDAPKAYERMMSGRARFRVVLDFTVH</sequence>